<reference evidence="2 3" key="1">
    <citation type="submission" date="2019-03" db="EMBL/GenBank/DDBJ databases">
        <title>Genomic Encyclopedia of Type Strains, Phase III (KMG-III): the genomes of soil and plant-associated and newly described type strains.</title>
        <authorList>
            <person name="Whitman W."/>
        </authorList>
    </citation>
    <scope>NUCLEOTIDE SEQUENCE [LARGE SCALE GENOMIC DNA]</scope>
    <source>
        <strain evidence="2 3">LMG 29544</strain>
    </source>
</reference>
<name>A0A4R8L4U0_9BURK</name>
<dbReference type="NCBIfam" id="NF047384">
    <property type="entry name" value="BspC_dom"/>
    <property type="match status" value="1"/>
</dbReference>
<evidence type="ECO:0000313" key="3">
    <source>
        <dbReference type="Proteomes" id="UP000295509"/>
    </source>
</evidence>
<evidence type="ECO:0008006" key="4">
    <source>
        <dbReference type="Google" id="ProtNLM"/>
    </source>
</evidence>
<comment type="caution">
    <text evidence="2">The sequence shown here is derived from an EMBL/GenBank/DDBJ whole genome shotgun (WGS) entry which is preliminary data.</text>
</comment>
<protein>
    <recommendedName>
        <fullName evidence="4">Lipoprotein transmembrane</fullName>
    </recommendedName>
</protein>
<proteinExistence type="predicted"/>
<dbReference type="Proteomes" id="UP000295509">
    <property type="component" value="Unassembled WGS sequence"/>
</dbReference>
<sequence length="255" mass="27558">MCFYCAQIAFHPREERVTNYKMDRTNVPRRLLRLVGRIAVWAASVALACPIVASADQLEQHNQLVNHFVNDMHADPLVADCAAHGNFVASTSTAFDHVEFPPSAFDNVHSSVTPWNDSFDERKQRVKVDSIVTVDGEGIRTDGGNPDELHFRCGYVGTQMLAFSWNDPVPPLRPAPGHTTASAHARHMTHGKASSTKKASGNGAKKSSAKTAKSSAKTTVKPAGKQTTAKAATGKTSATKTTTHKTTSSTPKKKH</sequence>
<dbReference type="EMBL" id="SORE01000039">
    <property type="protein sequence ID" value="TDY37305.1"/>
    <property type="molecule type" value="Genomic_DNA"/>
</dbReference>
<feature type="region of interest" description="Disordered" evidence="1">
    <location>
        <begin position="172"/>
        <end position="255"/>
    </location>
</feature>
<organism evidence="2 3">
    <name type="scientific">Paraburkholderia rhizosphaerae</name>
    <dbReference type="NCBI Taxonomy" id="480658"/>
    <lineage>
        <taxon>Bacteria</taxon>
        <taxon>Pseudomonadati</taxon>
        <taxon>Pseudomonadota</taxon>
        <taxon>Betaproteobacteria</taxon>
        <taxon>Burkholderiales</taxon>
        <taxon>Burkholderiaceae</taxon>
        <taxon>Paraburkholderia</taxon>
    </lineage>
</organism>
<feature type="compositionally biased region" description="Low complexity" evidence="1">
    <location>
        <begin position="191"/>
        <end position="255"/>
    </location>
</feature>
<evidence type="ECO:0000313" key="2">
    <source>
        <dbReference type="EMBL" id="TDY37305.1"/>
    </source>
</evidence>
<accession>A0A4R8L4U0</accession>
<keyword evidence="3" id="KW-1185">Reference proteome</keyword>
<evidence type="ECO:0000256" key="1">
    <source>
        <dbReference type="SAM" id="MobiDB-lite"/>
    </source>
</evidence>
<dbReference type="AlphaFoldDB" id="A0A4R8L4U0"/>
<dbReference type="InterPro" id="IPR059225">
    <property type="entry name" value="BspC"/>
</dbReference>
<gene>
    <name evidence="2" type="ORF">BX592_1396</name>
</gene>